<keyword evidence="8" id="KW-0521">NADP</keyword>
<feature type="region of interest" description="Disordered" evidence="17">
    <location>
        <begin position="524"/>
        <end position="571"/>
    </location>
</feature>
<evidence type="ECO:0000256" key="18">
    <source>
        <dbReference type="SAM" id="Phobius"/>
    </source>
</evidence>
<comment type="subcellular location">
    <subcellularLocation>
        <location evidence="1">Endoplasmic reticulum membrane</location>
    </subcellularLocation>
</comment>
<dbReference type="Pfam" id="PF12511">
    <property type="entry name" value="DUF3716"/>
    <property type="match status" value="1"/>
</dbReference>
<dbReference type="GeneID" id="87837476"/>
<evidence type="ECO:0000256" key="6">
    <source>
        <dbReference type="ARBA" id="ARBA00022741"/>
    </source>
</evidence>
<evidence type="ECO:0000313" key="19">
    <source>
        <dbReference type="EMBL" id="KAK3295544.1"/>
    </source>
</evidence>
<comment type="function">
    <text evidence="15">Catalyzes the reduction of 3'-oxosphinganine (3-ketodihydrosphingosine/KDS) to sphinganine (dihydrosphingosine/DHS), the second step of de novo sphingolipid biosynthesis.</text>
</comment>
<feature type="region of interest" description="Disordered" evidence="17">
    <location>
        <begin position="365"/>
        <end position="433"/>
    </location>
</feature>
<comment type="catalytic activity">
    <reaction evidence="16">
        <text>sphinganine + NADP(+) = 3-oxosphinganine + NADPH + H(+)</text>
        <dbReference type="Rhea" id="RHEA:22640"/>
        <dbReference type="ChEBI" id="CHEBI:15378"/>
        <dbReference type="ChEBI" id="CHEBI:57783"/>
        <dbReference type="ChEBI" id="CHEBI:57817"/>
        <dbReference type="ChEBI" id="CHEBI:58299"/>
        <dbReference type="ChEBI" id="CHEBI:58349"/>
        <dbReference type="EC" id="1.1.1.102"/>
    </reaction>
    <physiologicalReaction direction="right-to-left" evidence="16">
        <dbReference type="Rhea" id="RHEA:22642"/>
    </physiologicalReaction>
</comment>
<feature type="region of interest" description="Disordered" evidence="17">
    <location>
        <begin position="782"/>
        <end position="801"/>
    </location>
</feature>
<evidence type="ECO:0000256" key="13">
    <source>
        <dbReference type="ARBA" id="ARBA00023136"/>
    </source>
</evidence>
<protein>
    <recommendedName>
        <fullName evidence="14">3-dehydrosphinganine reductase</fullName>
        <ecNumber evidence="14">1.1.1.102</ecNumber>
    </recommendedName>
</protein>
<dbReference type="SUPFAM" id="SSF51735">
    <property type="entry name" value="NAD(P)-binding Rossmann-fold domains"/>
    <property type="match status" value="1"/>
</dbReference>
<dbReference type="GO" id="GO:0006666">
    <property type="term" value="P:3-keto-sphinganine metabolic process"/>
    <property type="evidence" value="ECO:0007669"/>
    <property type="project" value="InterPro"/>
</dbReference>
<keyword evidence="13 18" id="KW-0472">Membrane</keyword>
<dbReference type="EMBL" id="JAUEPN010000004">
    <property type="protein sequence ID" value="KAK3295544.1"/>
    <property type="molecule type" value="Genomic_DNA"/>
</dbReference>
<comment type="similarity">
    <text evidence="4">Belongs to the short-chain dehydrogenases/reductases (SDR) family.</text>
</comment>
<dbReference type="InterPro" id="IPR002347">
    <property type="entry name" value="SDR_fam"/>
</dbReference>
<evidence type="ECO:0000256" key="8">
    <source>
        <dbReference type="ARBA" id="ARBA00022857"/>
    </source>
</evidence>
<evidence type="ECO:0000313" key="20">
    <source>
        <dbReference type="Proteomes" id="UP001278766"/>
    </source>
</evidence>
<evidence type="ECO:0000256" key="3">
    <source>
        <dbReference type="ARBA" id="ARBA00004991"/>
    </source>
</evidence>
<evidence type="ECO:0000256" key="7">
    <source>
        <dbReference type="ARBA" id="ARBA00022824"/>
    </source>
</evidence>
<dbReference type="PANTHER" id="PTHR43550">
    <property type="entry name" value="3-KETODIHYDROSPHINGOSINE REDUCTASE"/>
    <property type="match status" value="1"/>
</dbReference>
<dbReference type="AlphaFoldDB" id="A0AAE0HFU2"/>
<dbReference type="PANTHER" id="PTHR43550:SF3">
    <property type="entry name" value="3-KETODIHYDROSPHINGOSINE REDUCTASE"/>
    <property type="match status" value="1"/>
</dbReference>
<feature type="compositionally biased region" description="Basic and acidic residues" evidence="17">
    <location>
        <begin position="423"/>
        <end position="433"/>
    </location>
</feature>
<feature type="compositionally biased region" description="Basic residues" evidence="17">
    <location>
        <begin position="531"/>
        <end position="549"/>
    </location>
</feature>
<gene>
    <name evidence="19" type="ORF">B0H64DRAFT_321636</name>
</gene>
<keyword evidence="20" id="KW-1185">Reference proteome</keyword>
<dbReference type="FunFam" id="3.40.50.720:FF:000456">
    <property type="entry name" value="3-ketodihydrosphingosine reductase tsc10"/>
    <property type="match status" value="1"/>
</dbReference>
<dbReference type="GO" id="GO:0030148">
    <property type="term" value="P:sphingolipid biosynthetic process"/>
    <property type="evidence" value="ECO:0007669"/>
    <property type="project" value="InterPro"/>
</dbReference>
<evidence type="ECO:0000256" key="12">
    <source>
        <dbReference type="ARBA" id="ARBA00023098"/>
    </source>
</evidence>
<reference evidence="19" key="1">
    <citation type="journal article" date="2023" name="Mol. Phylogenet. Evol.">
        <title>Genome-scale phylogeny and comparative genomics of the fungal order Sordariales.</title>
        <authorList>
            <person name="Hensen N."/>
            <person name="Bonometti L."/>
            <person name="Westerberg I."/>
            <person name="Brannstrom I.O."/>
            <person name="Guillou S."/>
            <person name="Cros-Aarteil S."/>
            <person name="Calhoun S."/>
            <person name="Haridas S."/>
            <person name="Kuo A."/>
            <person name="Mondo S."/>
            <person name="Pangilinan J."/>
            <person name="Riley R."/>
            <person name="LaButti K."/>
            <person name="Andreopoulos B."/>
            <person name="Lipzen A."/>
            <person name="Chen C."/>
            <person name="Yan M."/>
            <person name="Daum C."/>
            <person name="Ng V."/>
            <person name="Clum A."/>
            <person name="Steindorff A."/>
            <person name="Ohm R.A."/>
            <person name="Martin F."/>
            <person name="Silar P."/>
            <person name="Natvig D.O."/>
            <person name="Lalanne C."/>
            <person name="Gautier V."/>
            <person name="Ament-Velasquez S.L."/>
            <person name="Kruys A."/>
            <person name="Hutchinson M.I."/>
            <person name="Powell A.J."/>
            <person name="Barry K."/>
            <person name="Miller A.N."/>
            <person name="Grigoriev I.V."/>
            <person name="Debuchy R."/>
            <person name="Gladieux P."/>
            <person name="Hiltunen Thoren M."/>
            <person name="Johannesson H."/>
        </authorList>
    </citation>
    <scope>NUCLEOTIDE SEQUENCE</scope>
    <source>
        <strain evidence="19">CBS 168.71</strain>
    </source>
</reference>
<evidence type="ECO:0000256" key="5">
    <source>
        <dbReference type="ARBA" id="ARBA00022692"/>
    </source>
</evidence>
<evidence type="ECO:0000256" key="1">
    <source>
        <dbReference type="ARBA" id="ARBA00004586"/>
    </source>
</evidence>
<keyword evidence="12" id="KW-0443">Lipid metabolism</keyword>
<dbReference type="CDD" id="cd08939">
    <property type="entry name" value="KDSR-like_SDR_c"/>
    <property type="match status" value="1"/>
</dbReference>
<dbReference type="GO" id="GO:0005789">
    <property type="term" value="C:endoplasmic reticulum membrane"/>
    <property type="evidence" value="ECO:0007669"/>
    <property type="project" value="UniProtKB-SubCell"/>
</dbReference>
<dbReference type="InterPro" id="IPR045022">
    <property type="entry name" value="KDSR-like"/>
</dbReference>
<organism evidence="19 20">
    <name type="scientific">Chaetomium fimeti</name>
    <dbReference type="NCBI Taxonomy" id="1854472"/>
    <lineage>
        <taxon>Eukaryota</taxon>
        <taxon>Fungi</taxon>
        <taxon>Dikarya</taxon>
        <taxon>Ascomycota</taxon>
        <taxon>Pezizomycotina</taxon>
        <taxon>Sordariomycetes</taxon>
        <taxon>Sordariomycetidae</taxon>
        <taxon>Sordariales</taxon>
        <taxon>Chaetomiaceae</taxon>
        <taxon>Chaetomium</taxon>
    </lineage>
</organism>
<reference evidence="19" key="2">
    <citation type="submission" date="2023-06" db="EMBL/GenBank/DDBJ databases">
        <authorList>
            <consortium name="Lawrence Berkeley National Laboratory"/>
            <person name="Haridas S."/>
            <person name="Hensen N."/>
            <person name="Bonometti L."/>
            <person name="Westerberg I."/>
            <person name="Brannstrom I.O."/>
            <person name="Guillou S."/>
            <person name="Cros-Aarteil S."/>
            <person name="Calhoun S."/>
            <person name="Kuo A."/>
            <person name="Mondo S."/>
            <person name="Pangilinan J."/>
            <person name="Riley R."/>
            <person name="Labutti K."/>
            <person name="Andreopoulos B."/>
            <person name="Lipzen A."/>
            <person name="Chen C."/>
            <person name="Yanf M."/>
            <person name="Daum C."/>
            <person name="Ng V."/>
            <person name="Clum A."/>
            <person name="Steindorff A."/>
            <person name="Ohm R."/>
            <person name="Martin F."/>
            <person name="Silar P."/>
            <person name="Natvig D."/>
            <person name="Lalanne C."/>
            <person name="Gautier V."/>
            <person name="Ament-Velasquez S.L."/>
            <person name="Kruys A."/>
            <person name="Hutchinson M.I."/>
            <person name="Powell A.J."/>
            <person name="Barry K."/>
            <person name="Miller A.N."/>
            <person name="Grigoriev I.V."/>
            <person name="Debuchy R."/>
            <person name="Gladieux P."/>
            <person name="Thoren M.H."/>
            <person name="Johannesson H."/>
        </authorList>
    </citation>
    <scope>NUCLEOTIDE SEQUENCE</scope>
    <source>
        <strain evidence="19">CBS 168.71</strain>
    </source>
</reference>
<evidence type="ECO:0000256" key="17">
    <source>
        <dbReference type="SAM" id="MobiDB-lite"/>
    </source>
</evidence>
<keyword evidence="6" id="KW-0547">Nucleotide-binding</keyword>
<evidence type="ECO:0000256" key="11">
    <source>
        <dbReference type="ARBA" id="ARBA00023002"/>
    </source>
</evidence>
<proteinExistence type="inferred from homology"/>
<dbReference type="Pfam" id="PF00106">
    <property type="entry name" value="adh_short"/>
    <property type="match status" value="1"/>
</dbReference>
<dbReference type="GO" id="GO:0047560">
    <property type="term" value="F:3-dehydrosphinganine reductase activity"/>
    <property type="evidence" value="ECO:0007669"/>
    <property type="project" value="UniProtKB-EC"/>
</dbReference>
<comment type="pathway">
    <text evidence="2">Lipid metabolism; sphingolipid metabolism.</text>
</comment>
<evidence type="ECO:0000256" key="14">
    <source>
        <dbReference type="ARBA" id="ARBA00026112"/>
    </source>
</evidence>
<keyword evidence="11" id="KW-0560">Oxidoreductase</keyword>
<keyword evidence="10 18" id="KW-1133">Transmembrane helix</keyword>
<evidence type="ECO:0000256" key="15">
    <source>
        <dbReference type="ARBA" id="ARBA00044737"/>
    </source>
</evidence>
<dbReference type="Gene3D" id="3.40.50.720">
    <property type="entry name" value="NAD(P)-binding Rossmann-like Domain"/>
    <property type="match status" value="1"/>
</dbReference>
<evidence type="ECO:0000256" key="9">
    <source>
        <dbReference type="ARBA" id="ARBA00022919"/>
    </source>
</evidence>
<dbReference type="GO" id="GO:0000166">
    <property type="term" value="F:nucleotide binding"/>
    <property type="evidence" value="ECO:0007669"/>
    <property type="project" value="UniProtKB-KW"/>
</dbReference>
<dbReference type="EC" id="1.1.1.102" evidence="14"/>
<evidence type="ECO:0000256" key="10">
    <source>
        <dbReference type="ARBA" id="ARBA00022989"/>
    </source>
</evidence>
<accession>A0AAE0HFU2</accession>
<feature type="region of interest" description="Disordered" evidence="17">
    <location>
        <begin position="466"/>
        <end position="492"/>
    </location>
</feature>
<dbReference type="Proteomes" id="UP001278766">
    <property type="component" value="Unassembled WGS sequence"/>
</dbReference>
<keyword evidence="9" id="KW-0746">Sphingolipid metabolism</keyword>
<sequence length="801" mass="86054">MDILQRLGIPLPIATGALGLIIALIAGMGLFGRKNQMPVDGRTVLITGASEGMGRSAAVQLAAKGAHIILVSRNVGRLEEALAEVKAAASSPATQRFTYISADVSEPDYASAVIAEAIAWNGGRSPDIVWCIAGMSTPLLWTDDNAMAAARRNMDVNYFGSAEMSRAILREWLSPESRASTDGTARPEPKHIVFTASVLALFAIVGYGPYTPSKWALRGLADTLAMEVNLYPDTPVKVHVVFPATITSPGLERENQTKPGITTELEKDEPPETPDTVARRAIAGLERGEYFVAVSFLGNLMRCGVMGGSPRNSWLFDTLLGWWVPVIYFFVLRAMNGQLLNYSDPYRHQPIAAVPRTILISRSGTSMKSSVIRSQRGRPSKVTKSAPSPRGRTPRQVAAQLAAQEDHTHSQNHNHIHSHPHGHAHDLSDELKGDPASVFDSVRMGAEDYAAAAAAAAVMDTDLTEDAHGEAEAEADMDDDDGTGGPSGLPHVDLTAANILANGGAGPPGSAMSQPVQEQLQEMQQNLAHAQHAHQHQHQHQHTHPHQHHQPQAQMGTPQQMQPGHQGMDGSMVKTTEDLARDSGYGDLNVESALAKRLARDPGQRLAQQRRPEQVLNLARRSNVEALFAHIAGEPARVPCKNCHKGHGPWTSCVIVDGQMCGSCANCWFNASGARCSFHETRNPQAVPQHPAILPAATAGLANDPTYRFATASHPLLQPHAPAMGAVNHPGGLLINNPVLQQMVNRAMVEVRQADKPTRQLIQIEIAAKQLALQIVECEEMVNGQEPPGGPQQVMGDDSGA</sequence>
<feature type="region of interest" description="Disordered" evidence="17">
    <location>
        <begin position="252"/>
        <end position="274"/>
    </location>
</feature>
<dbReference type="InterPro" id="IPR022190">
    <property type="entry name" value="DUF3716"/>
</dbReference>
<evidence type="ECO:0000256" key="4">
    <source>
        <dbReference type="ARBA" id="ARBA00006484"/>
    </source>
</evidence>
<comment type="caution">
    <text evidence="19">The sequence shown here is derived from an EMBL/GenBank/DDBJ whole genome shotgun (WGS) entry which is preliminary data.</text>
</comment>
<feature type="transmembrane region" description="Helical" evidence="18">
    <location>
        <begin position="12"/>
        <end position="32"/>
    </location>
</feature>
<dbReference type="InterPro" id="IPR036291">
    <property type="entry name" value="NAD(P)-bd_dom_sf"/>
</dbReference>
<feature type="compositionally biased region" description="Basic residues" evidence="17">
    <location>
        <begin position="410"/>
        <end position="422"/>
    </location>
</feature>
<name>A0AAE0HFU2_9PEZI</name>
<comment type="pathway">
    <text evidence="3">Sphingolipid metabolism.</text>
</comment>
<feature type="compositionally biased region" description="Acidic residues" evidence="17">
    <location>
        <begin position="472"/>
        <end position="482"/>
    </location>
</feature>
<dbReference type="RefSeq" id="XP_062659058.1">
    <property type="nucleotide sequence ID" value="XM_062800528.1"/>
</dbReference>
<dbReference type="PRINTS" id="PR00081">
    <property type="entry name" value="GDHRDH"/>
</dbReference>
<keyword evidence="5 18" id="KW-0812">Transmembrane</keyword>
<evidence type="ECO:0000256" key="16">
    <source>
        <dbReference type="ARBA" id="ARBA00048930"/>
    </source>
</evidence>
<evidence type="ECO:0000256" key="2">
    <source>
        <dbReference type="ARBA" id="ARBA00004760"/>
    </source>
</evidence>
<keyword evidence="7" id="KW-0256">Endoplasmic reticulum</keyword>